<organism evidence="3 4">
    <name type="scientific">Sphingopyxis jiangsuensis</name>
    <dbReference type="NCBI Taxonomy" id="2871171"/>
    <lineage>
        <taxon>Bacteria</taxon>
        <taxon>Pseudomonadati</taxon>
        <taxon>Pseudomonadota</taxon>
        <taxon>Alphaproteobacteria</taxon>
        <taxon>Sphingomonadales</taxon>
        <taxon>Sphingomonadaceae</taxon>
        <taxon>Sphingopyxis</taxon>
    </lineage>
</organism>
<feature type="compositionally biased region" description="Basic and acidic residues" evidence="1">
    <location>
        <begin position="164"/>
        <end position="177"/>
    </location>
</feature>
<keyword evidence="2" id="KW-0732">Signal</keyword>
<comment type="caution">
    <text evidence="3">The sequence shown here is derived from an EMBL/GenBank/DDBJ whole genome shotgun (WGS) entry which is preliminary data.</text>
</comment>
<reference evidence="3" key="1">
    <citation type="submission" date="2021-08" db="EMBL/GenBank/DDBJ databases">
        <title>Sphingopyxis panaciterrulae sp. nov., isolated from the surface water of the Yellow Sea.</title>
        <authorList>
            <person name="Gao Z."/>
            <person name="Zhang D."/>
            <person name="Zhang A."/>
        </authorList>
    </citation>
    <scope>NUCLEOTIDE SEQUENCE</scope>
    <source>
        <strain evidence="3">XHP0097</strain>
    </source>
</reference>
<feature type="signal peptide" evidence="2">
    <location>
        <begin position="1"/>
        <end position="22"/>
    </location>
</feature>
<sequence>MTRLLSLALILAGNAAIPSVGAQEATVDGEKINQVIVYGDDKCEQSSPNEIVVCSRLPEQDRYRVPQIFRGDPLDPRNEAWANKVVALERVGRFGTDSCSPVGLGGFTGCTQALVAGAKAERVAADKTDWQTMIADERAKRLAGIDSAAAEVEAAVVAEERAMEERRRAAAELERQANGEAPTTPDSEADAEPLPLPPQS</sequence>
<gene>
    <name evidence="3" type="ORF">K5P26_01620</name>
</gene>
<name>A0ABS7MCM3_9SPHN</name>
<feature type="region of interest" description="Disordered" evidence="1">
    <location>
        <begin position="164"/>
        <end position="200"/>
    </location>
</feature>
<evidence type="ECO:0008006" key="5">
    <source>
        <dbReference type="Google" id="ProtNLM"/>
    </source>
</evidence>
<evidence type="ECO:0000313" key="4">
    <source>
        <dbReference type="Proteomes" id="UP001166571"/>
    </source>
</evidence>
<accession>A0ABS7MCM3</accession>
<dbReference type="Proteomes" id="UP001166571">
    <property type="component" value="Unassembled WGS sequence"/>
</dbReference>
<evidence type="ECO:0000313" key="3">
    <source>
        <dbReference type="EMBL" id="MBY4635836.1"/>
    </source>
</evidence>
<dbReference type="EMBL" id="JAILXK010000001">
    <property type="protein sequence ID" value="MBY4635836.1"/>
    <property type="molecule type" value="Genomic_DNA"/>
</dbReference>
<evidence type="ECO:0000256" key="2">
    <source>
        <dbReference type="SAM" id="SignalP"/>
    </source>
</evidence>
<protein>
    <recommendedName>
        <fullName evidence="5">Secreted protein</fullName>
    </recommendedName>
</protein>
<feature type="chain" id="PRO_5045993892" description="Secreted protein" evidence="2">
    <location>
        <begin position="23"/>
        <end position="200"/>
    </location>
</feature>
<proteinExistence type="predicted"/>
<dbReference type="RefSeq" id="WP_201927052.1">
    <property type="nucleotide sequence ID" value="NZ_JAERPO010000001.1"/>
</dbReference>
<evidence type="ECO:0000256" key="1">
    <source>
        <dbReference type="SAM" id="MobiDB-lite"/>
    </source>
</evidence>
<keyword evidence="4" id="KW-1185">Reference proteome</keyword>